<feature type="compositionally biased region" description="Polar residues" evidence="1">
    <location>
        <begin position="91"/>
        <end position="101"/>
    </location>
</feature>
<evidence type="ECO:0000313" key="4">
    <source>
        <dbReference type="Proteomes" id="UP000674179"/>
    </source>
</evidence>
<proteinExistence type="predicted"/>
<feature type="domain" description="J" evidence="2">
    <location>
        <begin position="15"/>
        <end position="83"/>
    </location>
</feature>
<dbReference type="PROSITE" id="PS50076">
    <property type="entry name" value="DNAJ_2"/>
    <property type="match status" value="1"/>
</dbReference>
<feature type="region of interest" description="Disordered" evidence="1">
    <location>
        <begin position="82"/>
        <end position="110"/>
    </location>
</feature>
<dbReference type="Proteomes" id="UP000674179">
    <property type="component" value="Chromosome 10"/>
</dbReference>
<keyword evidence="4" id="KW-1185">Reference proteome</keyword>
<organism evidence="3 4">
    <name type="scientific">Leishmania enriettii</name>
    <dbReference type="NCBI Taxonomy" id="5663"/>
    <lineage>
        <taxon>Eukaryota</taxon>
        <taxon>Discoba</taxon>
        <taxon>Euglenozoa</taxon>
        <taxon>Kinetoplastea</taxon>
        <taxon>Metakinetoplastina</taxon>
        <taxon>Trypanosomatida</taxon>
        <taxon>Trypanosomatidae</taxon>
        <taxon>Leishmaniinae</taxon>
        <taxon>Leishmania</taxon>
    </lineage>
</organism>
<dbReference type="InterPro" id="IPR001623">
    <property type="entry name" value="DnaJ_domain"/>
</dbReference>
<gene>
    <name evidence="3" type="ORF">CUR178_07396</name>
</gene>
<dbReference type="KEGG" id="lenr:94174550"/>
<dbReference type="RefSeq" id="XP_067695128.1">
    <property type="nucleotide sequence ID" value="XM_067839040.1"/>
</dbReference>
<dbReference type="GeneID" id="94174550"/>
<dbReference type="SUPFAM" id="SSF46565">
    <property type="entry name" value="Chaperone J-domain"/>
    <property type="match status" value="1"/>
</dbReference>
<dbReference type="Gene3D" id="1.10.287.110">
    <property type="entry name" value="DnaJ domain"/>
    <property type="match status" value="1"/>
</dbReference>
<evidence type="ECO:0000256" key="1">
    <source>
        <dbReference type="SAM" id="MobiDB-lite"/>
    </source>
</evidence>
<accession>A0A836HWN2</accession>
<protein>
    <recommendedName>
        <fullName evidence="2">J domain-containing protein</fullName>
    </recommendedName>
</protein>
<evidence type="ECO:0000313" key="3">
    <source>
        <dbReference type="EMBL" id="KAG5484240.1"/>
    </source>
</evidence>
<sequence>MLRPCQPHRCLPIGVACRTLGFQLPPSNKRDLRKRFVQLTMESHPDLHAENEKAATARMVQLTEAYTCLKNLLEHRVQYQNDSGLSPCRQRPSSTGESSQGDAAARPHADEWAEAAASFRAPGSSISLRNFTLPWQRNTRSTVTSSLEAKMQESNVSFRDFARYARDLEKDLQQREERIREGAATADGTHGFTAEYFERTQKNSAAGRGMVRHGLPSTHLVALGAFYYGRRLRYAVAQAPQTAWRALRYVLLGH</sequence>
<dbReference type="InterPro" id="IPR036869">
    <property type="entry name" value="J_dom_sf"/>
</dbReference>
<dbReference type="AlphaFoldDB" id="A0A836HWN2"/>
<comment type="caution">
    <text evidence="3">The sequence shown here is derived from an EMBL/GenBank/DDBJ whole genome shotgun (WGS) entry which is preliminary data.</text>
</comment>
<reference evidence="3 4" key="1">
    <citation type="submission" date="2021-02" db="EMBL/GenBank/DDBJ databases">
        <title>Leishmania (Mundinia) enrietti genome sequencing and assembly.</title>
        <authorList>
            <person name="Almutairi H."/>
            <person name="Gatherer D."/>
        </authorList>
    </citation>
    <scope>NUCLEOTIDE SEQUENCE [LARGE SCALE GENOMIC DNA]</scope>
    <source>
        <strain evidence="3">CUR178</strain>
    </source>
</reference>
<name>A0A836HWN2_LEIEN</name>
<evidence type="ECO:0000259" key="2">
    <source>
        <dbReference type="PROSITE" id="PS50076"/>
    </source>
</evidence>
<dbReference type="OrthoDB" id="445556at2759"/>
<dbReference type="EMBL" id="JAFHKP010000010">
    <property type="protein sequence ID" value="KAG5484240.1"/>
    <property type="molecule type" value="Genomic_DNA"/>
</dbReference>